<organism evidence="2">
    <name type="scientific">Fagus sylvatica</name>
    <name type="common">Beechnut</name>
    <dbReference type="NCBI Taxonomy" id="28930"/>
    <lineage>
        <taxon>Eukaryota</taxon>
        <taxon>Viridiplantae</taxon>
        <taxon>Streptophyta</taxon>
        <taxon>Embryophyta</taxon>
        <taxon>Tracheophyta</taxon>
        <taxon>Spermatophyta</taxon>
        <taxon>Magnoliopsida</taxon>
        <taxon>eudicotyledons</taxon>
        <taxon>Gunneridae</taxon>
        <taxon>Pentapetalae</taxon>
        <taxon>rosids</taxon>
        <taxon>fabids</taxon>
        <taxon>Fagales</taxon>
        <taxon>Fagaceae</taxon>
        <taxon>Fagus</taxon>
    </lineage>
</organism>
<dbReference type="PANTHER" id="PTHR48046">
    <property type="entry name" value="UDP-GLYCOSYLTRANSFERASE 72E1"/>
    <property type="match status" value="1"/>
</dbReference>
<keyword evidence="1" id="KW-0328">Glycosyltransferase</keyword>
<name>A0A2N9E3F1_FAGSY</name>
<dbReference type="EMBL" id="OIVN01000058">
    <property type="protein sequence ID" value="SPC73447.1"/>
    <property type="molecule type" value="Genomic_DNA"/>
</dbReference>
<dbReference type="PANTHER" id="PTHR48046:SF1">
    <property type="entry name" value="GLYCOSYLTRANSFERASE-RELATED"/>
    <property type="match status" value="1"/>
</dbReference>
<dbReference type="AlphaFoldDB" id="A0A2N9E3F1"/>
<reference evidence="2" key="1">
    <citation type="submission" date="2018-02" db="EMBL/GenBank/DDBJ databases">
        <authorList>
            <person name="Cohen D.B."/>
            <person name="Kent A.D."/>
        </authorList>
    </citation>
    <scope>NUCLEOTIDE SEQUENCE</scope>
</reference>
<keyword evidence="1" id="KW-0808">Transferase</keyword>
<gene>
    <name evidence="2" type="ORF">FSB_LOCUS1329</name>
</gene>
<dbReference type="GO" id="GO:0016757">
    <property type="term" value="F:glycosyltransferase activity"/>
    <property type="evidence" value="ECO:0007669"/>
    <property type="project" value="UniProtKB-KW"/>
</dbReference>
<evidence type="ECO:0000313" key="2">
    <source>
        <dbReference type="EMBL" id="SPC73447.1"/>
    </source>
</evidence>
<evidence type="ECO:0000256" key="1">
    <source>
        <dbReference type="ARBA" id="ARBA00022676"/>
    </source>
</evidence>
<sequence>MTEIRPTLRSSISSLKLSPTADEFHMLKYVFVSSAWPLALMLYAPVLDKKVQGEYVVQKEPLRLPGCMPVRPEDVVDPLLDRTMGEYRLDTPTLKAMREERGYGSVPVSAVGPLIKPVIPLRLRSGLLDWLDEQPVESVIYISFGSAGKMNAIELIEELRVAVRPTIAPTKGIVGREEIEMMVRKVMAEQEGKAMRARVKELKNSGKKAWNQDGSSFNALS</sequence>
<protein>
    <submittedName>
        <fullName evidence="2">Uncharacterized protein</fullName>
    </submittedName>
</protein>
<dbReference type="SUPFAM" id="SSF53756">
    <property type="entry name" value="UDP-Glycosyltransferase/glycogen phosphorylase"/>
    <property type="match status" value="1"/>
</dbReference>
<dbReference type="Gene3D" id="3.40.50.2000">
    <property type="entry name" value="Glycogen Phosphorylase B"/>
    <property type="match status" value="3"/>
</dbReference>
<accession>A0A2N9E3F1</accession>
<proteinExistence type="predicted"/>